<feature type="domain" description="Peptidase M16 N-terminal" evidence="7">
    <location>
        <begin position="40"/>
        <end position="164"/>
    </location>
</feature>
<dbReference type="InterPro" id="IPR050626">
    <property type="entry name" value="Peptidase_M16"/>
</dbReference>
<feature type="domain" description="Peptidase M16 C-terminal" evidence="8">
    <location>
        <begin position="198"/>
        <end position="371"/>
    </location>
</feature>
<dbReference type="InterPro" id="IPR011765">
    <property type="entry name" value="Pept_M16_N"/>
</dbReference>
<organism evidence="9">
    <name type="scientific">Mariniphaga anaerophila</name>
    <dbReference type="NCBI Taxonomy" id="1484053"/>
    <lineage>
        <taxon>Bacteria</taxon>
        <taxon>Pseudomonadati</taxon>
        <taxon>Bacteroidota</taxon>
        <taxon>Bacteroidia</taxon>
        <taxon>Marinilabiliales</taxon>
        <taxon>Prolixibacteraceae</taxon>
        <taxon>Mariniphaga</taxon>
    </lineage>
</organism>
<dbReference type="InterPro" id="IPR011249">
    <property type="entry name" value="Metalloenz_LuxS/M16"/>
</dbReference>
<feature type="chain" id="PRO_5032952889" evidence="6">
    <location>
        <begin position="23"/>
        <end position="443"/>
    </location>
</feature>
<dbReference type="Proteomes" id="UP000886047">
    <property type="component" value="Unassembled WGS sequence"/>
</dbReference>
<comment type="caution">
    <text evidence="9">The sequence shown here is derived from an EMBL/GenBank/DDBJ whole genome shotgun (WGS) entry which is preliminary data.</text>
</comment>
<dbReference type="SUPFAM" id="SSF63411">
    <property type="entry name" value="LuxS/MPP-like metallohydrolase"/>
    <property type="match status" value="2"/>
</dbReference>
<keyword evidence="3" id="KW-0378">Hydrolase</keyword>
<evidence type="ECO:0000259" key="8">
    <source>
        <dbReference type="Pfam" id="PF05193"/>
    </source>
</evidence>
<keyword evidence="4" id="KW-0862">Zinc</keyword>
<dbReference type="GO" id="GO:0046872">
    <property type="term" value="F:metal ion binding"/>
    <property type="evidence" value="ECO:0007669"/>
    <property type="project" value="InterPro"/>
</dbReference>
<dbReference type="Pfam" id="PF05193">
    <property type="entry name" value="Peptidase_M16_C"/>
    <property type="match status" value="1"/>
</dbReference>
<reference evidence="9" key="1">
    <citation type="journal article" date="2020" name="mSystems">
        <title>Genome- and Community-Level Interaction Insights into Carbon Utilization and Element Cycling Functions of Hydrothermarchaeota in Hydrothermal Sediment.</title>
        <authorList>
            <person name="Zhou Z."/>
            <person name="Liu Y."/>
            <person name="Xu W."/>
            <person name="Pan J."/>
            <person name="Luo Z.H."/>
            <person name="Li M."/>
        </authorList>
    </citation>
    <scope>NUCLEOTIDE SEQUENCE [LARGE SCALE GENOMIC DNA]</scope>
    <source>
        <strain evidence="9">SpSt-1217</strain>
    </source>
</reference>
<dbReference type="PANTHER" id="PTHR43690:SF17">
    <property type="entry name" value="PROTEIN YHJJ"/>
    <property type="match status" value="1"/>
</dbReference>
<comment type="similarity">
    <text evidence="1">Belongs to the peptidase M16 family.</text>
</comment>
<evidence type="ECO:0000313" key="9">
    <source>
        <dbReference type="EMBL" id="HDR52644.1"/>
    </source>
</evidence>
<gene>
    <name evidence="9" type="ORF">ENN90_13675</name>
</gene>
<evidence type="ECO:0000256" key="5">
    <source>
        <dbReference type="ARBA" id="ARBA00023049"/>
    </source>
</evidence>
<dbReference type="Gene3D" id="3.30.830.10">
    <property type="entry name" value="Metalloenzyme, LuxS/M16 peptidase-like"/>
    <property type="match status" value="2"/>
</dbReference>
<dbReference type="GO" id="GO:0006508">
    <property type="term" value="P:proteolysis"/>
    <property type="evidence" value="ECO:0007669"/>
    <property type="project" value="UniProtKB-KW"/>
</dbReference>
<evidence type="ECO:0000256" key="3">
    <source>
        <dbReference type="ARBA" id="ARBA00022801"/>
    </source>
</evidence>
<keyword evidence="5" id="KW-0482">Metalloprotease</keyword>
<keyword evidence="2" id="KW-0645">Protease</keyword>
<accession>A0A831LDJ0</accession>
<evidence type="ECO:0000259" key="7">
    <source>
        <dbReference type="Pfam" id="PF00675"/>
    </source>
</evidence>
<dbReference type="AlphaFoldDB" id="A0A831LDJ0"/>
<dbReference type="EMBL" id="DSDK01000769">
    <property type="protein sequence ID" value="HDR52644.1"/>
    <property type="molecule type" value="Genomic_DNA"/>
</dbReference>
<sequence length="443" mass="50824">MKSNLRNLIALLLVLFALPSVAQTSEIEFTEYKLDNGLHVILQPDNTTPNVIVSIMYHVGSKNELPHRTGFAHFFEHLMFEGTENIPRGMFSRHVEEAGGTLNAFTSNDVTYYYVMLPSNQLELGLWLESERLMHARVDSIGIATQKGVVTEEMKQTRDNRPYGRLMIETVSRAFREHSYRWDVLGADEHIRNAEDHEFREFHDMFYVPNNAVLVISGDIDVQETKLLVEKYFAEIPAGKMEIRRPLPNEPRRTEELRDTVYDNIQLPAVIQAYHIPGRGTEDYYAVEMLGTLLTQGQSSRLYRTLVDEQRLALQVMAVPMGLEHPGLTLIFAIPQVGVDPKVLEDALNKELEKAQTELISELELEKLKNQFENRIVNSNTTIANRAQNLAMSHTYFNDASLVNSTLEKYLSVTREDILNAAKEYLREDNRVVLYFMPKSQMN</sequence>
<dbReference type="PANTHER" id="PTHR43690">
    <property type="entry name" value="NARDILYSIN"/>
    <property type="match status" value="1"/>
</dbReference>
<evidence type="ECO:0000256" key="2">
    <source>
        <dbReference type="ARBA" id="ARBA00022670"/>
    </source>
</evidence>
<evidence type="ECO:0000256" key="4">
    <source>
        <dbReference type="ARBA" id="ARBA00022833"/>
    </source>
</evidence>
<dbReference type="InterPro" id="IPR007863">
    <property type="entry name" value="Peptidase_M16_C"/>
</dbReference>
<dbReference type="GO" id="GO:0008237">
    <property type="term" value="F:metallopeptidase activity"/>
    <property type="evidence" value="ECO:0007669"/>
    <property type="project" value="UniProtKB-KW"/>
</dbReference>
<proteinExistence type="inferred from homology"/>
<name>A0A831LDJ0_9BACT</name>
<evidence type="ECO:0000256" key="1">
    <source>
        <dbReference type="ARBA" id="ARBA00007261"/>
    </source>
</evidence>
<evidence type="ECO:0000256" key="6">
    <source>
        <dbReference type="SAM" id="SignalP"/>
    </source>
</evidence>
<keyword evidence="6" id="KW-0732">Signal</keyword>
<protein>
    <submittedName>
        <fullName evidence="9">Insulinase family protein</fullName>
    </submittedName>
</protein>
<dbReference type="Pfam" id="PF00675">
    <property type="entry name" value="Peptidase_M16"/>
    <property type="match status" value="1"/>
</dbReference>
<feature type="signal peptide" evidence="6">
    <location>
        <begin position="1"/>
        <end position="22"/>
    </location>
</feature>